<evidence type="ECO:0000256" key="3">
    <source>
        <dbReference type="ARBA" id="ARBA00022679"/>
    </source>
</evidence>
<feature type="domain" description="Methyltransferase type 11" evidence="4">
    <location>
        <begin position="46"/>
        <end position="138"/>
    </location>
</feature>
<organism evidence="5 6">
    <name type="scientific">Trichomonascus ciferrii</name>
    <dbReference type="NCBI Taxonomy" id="44093"/>
    <lineage>
        <taxon>Eukaryota</taxon>
        <taxon>Fungi</taxon>
        <taxon>Dikarya</taxon>
        <taxon>Ascomycota</taxon>
        <taxon>Saccharomycotina</taxon>
        <taxon>Dipodascomycetes</taxon>
        <taxon>Dipodascales</taxon>
        <taxon>Trichomonascaceae</taxon>
        <taxon>Trichomonascus</taxon>
        <taxon>Trichomonascus ciferrii complex</taxon>
    </lineage>
</organism>
<dbReference type="VEuPathDB" id="FungiDB:TRICI_004890"/>
<sequence length="303" mass="35425">MVSREDEYYESTSFDMRNYLEMRPPYSDRLYGYVYQHHKGSWGNALDIATGPGMVARELARRFDNVVGVDFNERYVETAREVSRGYSNLTFQQAYAEDLSQFPDNHFDLVVIGQAAQWFKNEAFEEIGRVLKPQGTLAMWFYANGYVPGDPAATKVLHDIFFKFNQIFPYTKDTDEMFQRITSGLDHCKLPQHYFEPGTRRIRFNYKDGLCVNPPGVYPCRVSLPPCEIPDTDEFVHIEDPEILTVTKPWDWYKRYMSVLIPMEHLDLSEVYKDEFEDLDKLLAGKTVKYSWAVSMVLARKKQ</sequence>
<evidence type="ECO:0000313" key="5">
    <source>
        <dbReference type="EMBL" id="KAA8907883.1"/>
    </source>
</evidence>
<gene>
    <name evidence="5" type="ORF">TRICI_004890</name>
</gene>
<dbReference type="AlphaFoldDB" id="A0A642V3K1"/>
<dbReference type="SUPFAM" id="SSF53335">
    <property type="entry name" value="S-adenosyl-L-methionine-dependent methyltransferases"/>
    <property type="match status" value="1"/>
</dbReference>
<reference evidence="5" key="1">
    <citation type="journal article" date="2019" name="G3 (Bethesda)">
        <title>Genome Assemblies of Two Rare Opportunistic Yeast Pathogens: Diutina rugosa (syn. Candida rugosa) and Trichomonascus ciferrii (syn. Candida ciferrii).</title>
        <authorList>
            <person name="Mixao V."/>
            <person name="Saus E."/>
            <person name="Hansen A.P."/>
            <person name="Lass-Florl C."/>
            <person name="Gabaldon T."/>
        </authorList>
    </citation>
    <scope>NUCLEOTIDE SEQUENCE</scope>
    <source>
        <strain evidence="5">CBS 4856</strain>
    </source>
</reference>
<dbReference type="EMBL" id="SWFS01000374">
    <property type="protein sequence ID" value="KAA8907883.1"/>
    <property type="molecule type" value="Genomic_DNA"/>
</dbReference>
<comment type="similarity">
    <text evidence="1">Belongs to the methyltransferase superfamily.</text>
</comment>
<evidence type="ECO:0000313" key="6">
    <source>
        <dbReference type="Proteomes" id="UP000761534"/>
    </source>
</evidence>
<accession>A0A642V3K1</accession>
<dbReference type="GO" id="GO:0008757">
    <property type="term" value="F:S-adenosylmethionine-dependent methyltransferase activity"/>
    <property type="evidence" value="ECO:0007669"/>
    <property type="project" value="InterPro"/>
</dbReference>
<name>A0A642V3K1_9ASCO</name>
<dbReference type="CDD" id="cd02440">
    <property type="entry name" value="AdoMet_MTases"/>
    <property type="match status" value="1"/>
</dbReference>
<dbReference type="Proteomes" id="UP000761534">
    <property type="component" value="Unassembled WGS sequence"/>
</dbReference>
<comment type="caution">
    <text evidence="5">The sequence shown here is derived from an EMBL/GenBank/DDBJ whole genome shotgun (WGS) entry which is preliminary data.</text>
</comment>
<dbReference type="GO" id="GO:0032259">
    <property type="term" value="P:methylation"/>
    <property type="evidence" value="ECO:0007669"/>
    <property type="project" value="UniProtKB-KW"/>
</dbReference>
<dbReference type="OrthoDB" id="10027013at2759"/>
<dbReference type="PANTHER" id="PTHR44942">
    <property type="entry name" value="METHYLTRANSF_11 DOMAIN-CONTAINING PROTEIN"/>
    <property type="match status" value="1"/>
</dbReference>
<dbReference type="Pfam" id="PF08241">
    <property type="entry name" value="Methyltransf_11"/>
    <property type="match status" value="1"/>
</dbReference>
<dbReference type="PANTHER" id="PTHR44942:SF4">
    <property type="entry name" value="METHYLTRANSFERASE TYPE 11 DOMAIN-CONTAINING PROTEIN"/>
    <property type="match status" value="1"/>
</dbReference>
<evidence type="ECO:0000256" key="1">
    <source>
        <dbReference type="ARBA" id="ARBA00008361"/>
    </source>
</evidence>
<protein>
    <recommendedName>
        <fullName evidence="4">Methyltransferase type 11 domain-containing protein</fullName>
    </recommendedName>
</protein>
<dbReference type="Gene3D" id="3.40.50.150">
    <property type="entry name" value="Vaccinia Virus protein VP39"/>
    <property type="match status" value="1"/>
</dbReference>
<dbReference type="InterPro" id="IPR013216">
    <property type="entry name" value="Methyltransf_11"/>
</dbReference>
<evidence type="ECO:0000259" key="4">
    <source>
        <dbReference type="Pfam" id="PF08241"/>
    </source>
</evidence>
<keyword evidence="2" id="KW-0489">Methyltransferase</keyword>
<keyword evidence="3" id="KW-0808">Transferase</keyword>
<evidence type="ECO:0000256" key="2">
    <source>
        <dbReference type="ARBA" id="ARBA00022603"/>
    </source>
</evidence>
<dbReference type="InterPro" id="IPR029063">
    <property type="entry name" value="SAM-dependent_MTases_sf"/>
</dbReference>
<keyword evidence="6" id="KW-1185">Reference proteome</keyword>
<dbReference type="InterPro" id="IPR051052">
    <property type="entry name" value="Diverse_substrate_MTase"/>
</dbReference>
<proteinExistence type="inferred from homology"/>